<evidence type="ECO:0000259" key="12">
    <source>
        <dbReference type="PROSITE" id="PS51471"/>
    </source>
</evidence>
<keyword evidence="14" id="KW-1185">Reference proteome</keyword>
<comment type="caution">
    <text evidence="13">The sequence shown here is derived from an EMBL/GenBank/DDBJ whole genome shotgun (WGS) entry which is preliminary data.</text>
</comment>
<dbReference type="InterPro" id="IPR027443">
    <property type="entry name" value="IPNS-like_sf"/>
</dbReference>
<dbReference type="InterPro" id="IPR005123">
    <property type="entry name" value="Oxoglu/Fe-dep_dioxygenase_dom"/>
</dbReference>
<dbReference type="PROSITE" id="PS51471">
    <property type="entry name" value="FE2OG_OXY"/>
    <property type="match status" value="1"/>
</dbReference>
<evidence type="ECO:0000256" key="2">
    <source>
        <dbReference type="ARBA" id="ARBA00004767"/>
    </source>
</evidence>
<keyword evidence="6" id="KW-0266">Ethylene biosynthesis</keyword>
<name>A0ABX1E580_9PROT</name>
<dbReference type="PRINTS" id="PR00682">
    <property type="entry name" value="IPNSYNTHASE"/>
</dbReference>
<evidence type="ECO:0000256" key="7">
    <source>
        <dbReference type="ARBA" id="ARBA00031011"/>
    </source>
</evidence>
<protein>
    <recommendedName>
        <fullName evidence="5">2-oxoglutarate-dependent ethylene/succinate-forming enzyme</fullName>
        <ecNumber evidence="4">1.13.12.19</ecNumber>
        <ecNumber evidence="3">1.14.20.7</ecNumber>
    </recommendedName>
    <alternativeName>
        <fullName evidence="7">2-oxoglutarate dioxygenase (ethylene-forming)</fullName>
    </alternativeName>
    <alternativeName>
        <fullName evidence="8">2-oxoglutarate/L-arginine monooxygenase/decarboxylase (succinate-forming)</fullName>
    </alternativeName>
</protein>
<dbReference type="InterPro" id="IPR050231">
    <property type="entry name" value="Iron_ascorbate_oxido_reductase"/>
</dbReference>
<evidence type="ECO:0000256" key="8">
    <source>
        <dbReference type="ARBA" id="ARBA00031282"/>
    </source>
</evidence>
<dbReference type="Gene3D" id="2.60.120.330">
    <property type="entry name" value="B-lactam Antibiotic, Isopenicillin N Synthase, Chain"/>
    <property type="match status" value="1"/>
</dbReference>
<evidence type="ECO:0000256" key="4">
    <source>
        <dbReference type="ARBA" id="ARBA00012531"/>
    </source>
</evidence>
<evidence type="ECO:0000313" key="14">
    <source>
        <dbReference type="Proteomes" id="UP000787635"/>
    </source>
</evidence>
<reference evidence="13 14" key="1">
    <citation type="submission" date="2020-03" db="EMBL/GenBank/DDBJ databases">
        <title>Roseomonas selenitidurans sp. nov. isolated from urban soil.</title>
        <authorList>
            <person name="Liu H."/>
        </authorList>
    </citation>
    <scope>NUCLEOTIDE SEQUENCE [LARGE SCALE GENOMIC DNA]</scope>
    <source>
        <strain evidence="13 14">BU-1</strain>
    </source>
</reference>
<dbReference type="Pfam" id="PF14226">
    <property type="entry name" value="DIOX_N"/>
    <property type="match status" value="1"/>
</dbReference>
<dbReference type="RefSeq" id="WP_168029307.1">
    <property type="nucleotide sequence ID" value="NZ_JAAVNE010000010.1"/>
</dbReference>
<evidence type="ECO:0000256" key="5">
    <source>
        <dbReference type="ARBA" id="ARBA00019045"/>
    </source>
</evidence>
<evidence type="ECO:0000256" key="11">
    <source>
        <dbReference type="RuleBase" id="RU003682"/>
    </source>
</evidence>
<comment type="catalytic activity">
    <reaction evidence="9">
        <text>2-oxoglutarate + O2 + 2 H(+) = ethene + 3 CO2 + H2O</text>
        <dbReference type="Rhea" id="RHEA:31523"/>
        <dbReference type="ChEBI" id="CHEBI:15377"/>
        <dbReference type="ChEBI" id="CHEBI:15378"/>
        <dbReference type="ChEBI" id="CHEBI:15379"/>
        <dbReference type="ChEBI" id="CHEBI:16526"/>
        <dbReference type="ChEBI" id="CHEBI:16810"/>
        <dbReference type="ChEBI" id="CHEBI:18153"/>
        <dbReference type="EC" id="1.13.12.19"/>
    </reaction>
</comment>
<dbReference type="PANTHER" id="PTHR47990">
    <property type="entry name" value="2-OXOGLUTARATE (2OG) AND FE(II)-DEPENDENT OXYGENASE SUPERFAMILY PROTEIN-RELATED"/>
    <property type="match status" value="1"/>
</dbReference>
<dbReference type="SUPFAM" id="SSF51197">
    <property type="entry name" value="Clavaminate synthase-like"/>
    <property type="match status" value="1"/>
</dbReference>
<comment type="pathway">
    <text evidence="2">Alkene biosynthesis; ethylene biosynthesis via 2-oxoglutarate.</text>
</comment>
<dbReference type="Pfam" id="PF03171">
    <property type="entry name" value="2OG-FeII_Oxy"/>
    <property type="match status" value="1"/>
</dbReference>
<keyword evidence="11" id="KW-0479">Metal-binding</keyword>
<accession>A0ABX1E580</accession>
<dbReference type="InterPro" id="IPR026992">
    <property type="entry name" value="DIOX_N"/>
</dbReference>
<comment type="cofactor">
    <cofactor evidence="1">
        <name>Fe(2+)</name>
        <dbReference type="ChEBI" id="CHEBI:29033"/>
    </cofactor>
</comment>
<dbReference type="EC" id="1.14.20.7" evidence="3"/>
<feature type="domain" description="Fe2OG dioxygenase" evidence="12">
    <location>
        <begin position="173"/>
        <end position="273"/>
    </location>
</feature>
<comment type="similarity">
    <text evidence="11">Belongs to the iron/ascorbate-dependent oxidoreductase family.</text>
</comment>
<dbReference type="Proteomes" id="UP000787635">
    <property type="component" value="Unassembled WGS sequence"/>
</dbReference>
<dbReference type="EMBL" id="JAAVNE010000010">
    <property type="protein sequence ID" value="NKC30927.1"/>
    <property type="molecule type" value="Genomic_DNA"/>
</dbReference>
<evidence type="ECO:0000256" key="3">
    <source>
        <dbReference type="ARBA" id="ARBA00012293"/>
    </source>
</evidence>
<keyword evidence="11" id="KW-0408">Iron</keyword>
<evidence type="ECO:0000256" key="6">
    <source>
        <dbReference type="ARBA" id="ARBA00022666"/>
    </source>
</evidence>
<evidence type="ECO:0000256" key="9">
    <source>
        <dbReference type="ARBA" id="ARBA00047725"/>
    </source>
</evidence>
<evidence type="ECO:0000256" key="1">
    <source>
        <dbReference type="ARBA" id="ARBA00001954"/>
    </source>
</evidence>
<sequence>MSDTVPLIEVSGLRAADPAARAVVAHALGAACRGPGFFLVTGHGIPRAVTDRLFAVARDLFALPEGAKQEVSIRRSPHNRGYVGLSEEQLDPGRPADRKEAFNIGLDLGPDDPEVLAGKPFRGVNQWPAGVPGLREAVLAQFDAVWALGRLLHRGFALDLGLPEDFFESRLDRPLAILRLLHYPAKTAATSALGAGEHTDYGNLTILATDGVAGLEVKRRDGGWEAVPHLPGAFVCNIGDCLMRWTNDVYASTPHRVRTPEAERFSAAFFLDPNPDAVVEALPGCTGPSNPARYSPVSGADYLREKLDATYAHRRKG</sequence>
<proteinExistence type="inferred from homology"/>
<gene>
    <name evidence="13" type="ORF">HEQ75_08630</name>
</gene>
<organism evidence="13 14">
    <name type="scientific">Falsiroseomonas selenitidurans</name>
    <dbReference type="NCBI Taxonomy" id="2716335"/>
    <lineage>
        <taxon>Bacteria</taxon>
        <taxon>Pseudomonadati</taxon>
        <taxon>Pseudomonadota</taxon>
        <taxon>Alphaproteobacteria</taxon>
        <taxon>Acetobacterales</taxon>
        <taxon>Roseomonadaceae</taxon>
        <taxon>Falsiroseomonas</taxon>
    </lineage>
</organism>
<comment type="catalytic activity">
    <reaction evidence="10">
        <text>L-arginine + 2-oxoglutarate + O2 = guanidine + L-glutamate 5-semialdehyde + succinate + CO2</text>
        <dbReference type="Rhea" id="RHEA:31535"/>
        <dbReference type="ChEBI" id="CHEBI:15379"/>
        <dbReference type="ChEBI" id="CHEBI:16526"/>
        <dbReference type="ChEBI" id="CHEBI:16810"/>
        <dbReference type="ChEBI" id="CHEBI:30031"/>
        <dbReference type="ChEBI" id="CHEBI:30087"/>
        <dbReference type="ChEBI" id="CHEBI:32682"/>
        <dbReference type="ChEBI" id="CHEBI:58066"/>
        <dbReference type="EC" id="1.14.20.7"/>
    </reaction>
</comment>
<dbReference type="EC" id="1.13.12.19" evidence="4"/>
<keyword evidence="11" id="KW-0560">Oxidoreductase</keyword>
<evidence type="ECO:0000313" key="13">
    <source>
        <dbReference type="EMBL" id="NKC30927.1"/>
    </source>
</evidence>
<dbReference type="InterPro" id="IPR044861">
    <property type="entry name" value="IPNS-like_FE2OG_OXY"/>
</dbReference>
<evidence type="ECO:0000256" key="10">
    <source>
        <dbReference type="ARBA" id="ARBA00049359"/>
    </source>
</evidence>